<protein>
    <recommendedName>
        <fullName evidence="4">Extensin-like</fullName>
    </recommendedName>
</protein>
<proteinExistence type="predicted"/>
<feature type="compositionally biased region" description="Polar residues" evidence="1">
    <location>
        <begin position="18"/>
        <end position="30"/>
    </location>
</feature>
<evidence type="ECO:0000256" key="1">
    <source>
        <dbReference type="SAM" id="MobiDB-lite"/>
    </source>
</evidence>
<evidence type="ECO:0000313" key="2">
    <source>
        <dbReference type="EMBL" id="PKI69662.1"/>
    </source>
</evidence>
<comment type="caution">
    <text evidence="2">The sequence shown here is derived from an EMBL/GenBank/DDBJ whole genome shotgun (WGS) entry which is preliminary data.</text>
</comment>
<gene>
    <name evidence="2" type="ORF">CRG98_009933</name>
</gene>
<sequence length="207" mass="21814">MAEEIQHTRTEGIPPTPNQSQPPMTQSLPSLTPVGISSAYSDASSMHLPPLTAQPSSNSSDSARIAALEGMVNQLAANMTELIALLRDQNRASLSSTLSPGHRLTVDPNSTVPPTFVLESKGTPFSVVTYVLAIYPVTDPLPPPPALTAAPLPSVMFLNTDSTMHAPPPLAMPVPPPVYTVPPPTVPPMINAPAPTHTVEHFPFQAP</sequence>
<evidence type="ECO:0008006" key="4">
    <source>
        <dbReference type="Google" id="ProtNLM"/>
    </source>
</evidence>
<feature type="compositionally biased region" description="Basic and acidic residues" evidence="1">
    <location>
        <begin position="1"/>
        <end position="10"/>
    </location>
</feature>
<feature type="region of interest" description="Disordered" evidence="1">
    <location>
        <begin position="1"/>
        <end position="59"/>
    </location>
</feature>
<name>A0A2I0KME2_PUNGR</name>
<organism evidence="2 3">
    <name type="scientific">Punica granatum</name>
    <name type="common">Pomegranate</name>
    <dbReference type="NCBI Taxonomy" id="22663"/>
    <lineage>
        <taxon>Eukaryota</taxon>
        <taxon>Viridiplantae</taxon>
        <taxon>Streptophyta</taxon>
        <taxon>Embryophyta</taxon>
        <taxon>Tracheophyta</taxon>
        <taxon>Spermatophyta</taxon>
        <taxon>Magnoliopsida</taxon>
        <taxon>eudicotyledons</taxon>
        <taxon>Gunneridae</taxon>
        <taxon>Pentapetalae</taxon>
        <taxon>rosids</taxon>
        <taxon>malvids</taxon>
        <taxon>Myrtales</taxon>
        <taxon>Lythraceae</taxon>
        <taxon>Punica</taxon>
    </lineage>
</organism>
<keyword evidence="3" id="KW-1185">Reference proteome</keyword>
<reference evidence="2 3" key="1">
    <citation type="submission" date="2017-11" db="EMBL/GenBank/DDBJ databases">
        <title>De-novo sequencing of pomegranate (Punica granatum L.) genome.</title>
        <authorList>
            <person name="Akparov Z."/>
            <person name="Amiraslanov A."/>
            <person name="Hajiyeva S."/>
            <person name="Abbasov M."/>
            <person name="Kaur K."/>
            <person name="Hamwieh A."/>
            <person name="Solovyev V."/>
            <person name="Salamov A."/>
            <person name="Braich B."/>
            <person name="Kosarev P."/>
            <person name="Mahmoud A."/>
            <person name="Hajiyev E."/>
            <person name="Babayeva S."/>
            <person name="Izzatullayeva V."/>
            <person name="Mammadov A."/>
            <person name="Mammadov A."/>
            <person name="Sharifova S."/>
            <person name="Ojaghi J."/>
            <person name="Eynullazada K."/>
            <person name="Bayramov B."/>
            <person name="Abdulazimova A."/>
            <person name="Shahmuradov I."/>
        </authorList>
    </citation>
    <scope>NUCLEOTIDE SEQUENCE [LARGE SCALE GENOMIC DNA]</scope>
    <source>
        <strain evidence="3">cv. AG2017</strain>
        <tissue evidence="2">Leaf</tissue>
    </source>
</reference>
<dbReference type="AlphaFoldDB" id="A0A2I0KME2"/>
<accession>A0A2I0KME2</accession>
<evidence type="ECO:0000313" key="3">
    <source>
        <dbReference type="Proteomes" id="UP000233551"/>
    </source>
</evidence>
<dbReference type="EMBL" id="PGOL01000484">
    <property type="protein sequence ID" value="PKI69662.1"/>
    <property type="molecule type" value="Genomic_DNA"/>
</dbReference>
<dbReference type="Proteomes" id="UP000233551">
    <property type="component" value="Unassembled WGS sequence"/>
</dbReference>